<evidence type="ECO:0000313" key="2">
    <source>
        <dbReference type="EMBL" id="QSE99349.1"/>
    </source>
</evidence>
<dbReference type="PANTHER" id="PTHR42852">
    <property type="entry name" value="THIOL:DISULFIDE INTERCHANGE PROTEIN DSBE"/>
    <property type="match status" value="1"/>
</dbReference>
<evidence type="ECO:0000259" key="1">
    <source>
        <dbReference type="PROSITE" id="PS51352"/>
    </source>
</evidence>
<dbReference type="PROSITE" id="PS51352">
    <property type="entry name" value="THIOREDOXIN_2"/>
    <property type="match status" value="1"/>
</dbReference>
<feature type="domain" description="Thioredoxin" evidence="1">
    <location>
        <begin position="10"/>
        <end position="146"/>
    </location>
</feature>
<keyword evidence="3" id="KW-1185">Reference proteome</keyword>
<dbReference type="EMBL" id="CP070608">
    <property type="protein sequence ID" value="QSE99349.1"/>
    <property type="molecule type" value="Genomic_DNA"/>
</dbReference>
<dbReference type="CDD" id="cd02966">
    <property type="entry name" value="TlpA_like_family"/>
    <property type="match status" value="1"/>
</dbReference>
<organism evidence="2 3">
    <name type="scientific">Fulvivirga lutea</name>
    <dbReference type="NCBI Taxonomy" id="2810512"/>
    <lineage>
        <taxon>Bacteria</taxon>
        <taxon>Pseudomonadati</taxon>
        <taxon>Bacteroidota</taxon>
        <taxon>Cytophagia</taxon>
        <taxon>Cytophagales</taxon>
        <taxon>Fulvivirgaceae</taxon>
        <taxon>Fulvivirga</taxon>
    </lineage>
</organism>
<dbReference type="AlphaFoldDB" id="A0A974WJY7"/>
<reference evidence="2" key="1">
    <citation type="submission" date="2021-02" db="EMBL/GenBank/DDBJ databases">
        <title>Fulvivirga sp. S481 isolated from sea water.</title>
        <authorList>
            <person name="Bae S.S."/>
            <person name="Baek K."/>
        </authorList>
    </citation>
    <scope>NUCLEOTIDE SEQUENCE</scope>
    <source>
        <strain evidence="2">S481</strain>
    </source>
</reference>
<dbReference type="InterPro" id="IPR013766">
    <property type="entry name" value="Thioredoxin_domain"/>
</dbReference>
<protein>
    <submittedName>
        <fullName evidence="2">TlpA family protein disulfide reductase</fullName>
    </submittedName>
</protein>
<gene>
    <name evidence="2" type="ORF">JR347_06745</name>
</gene>
<dbReference type="SUPFAM" id="SSF52833">
    <property type="entry name" value="Thioredoxin-like"/>
    <property type="match status" value="1"/>
</dbReference>
<sequence>MVLVSVACSTKEQANTPQIDIKTLSGESSTLEDYEGKVVFLNIWATWCAPCIKEMPSIEKLTELYGDDVEFLIASNEEVDKIIQFKEKKSFKLNFVQLQNTPESLGVFALPATFVFNRAGELAFEEKGSRNWYSEESKSQIKKIITDE</sequence>
<name>A0A974WJY7_9BACT</name>
<dbReference type="Gene3D" id="3.40.30.10">
    <property type="entry name" value="Glutaredoxin"/>
    <property type="match status" value="1"/>
</dbReference>
<dbReference type="KEGG" id="fuv:JR347_06745"/>
<dbReference type="InterPro" id="IPR050553">
    <property type="entry name" value="Thioredoxin_ResA/DsbE_sf"/>
</dbReference>
<proteinExistence type="predicted"/>
<dbReference type="Proteomes" id="UP000662783">
    <property type="component" value="Chromosome"/>
</dbReference>
<dbReference type="GO" id="GO:0016491">
    <property type="term" value="F:oxidoreductase activity"/>
    <property type="evidence" value="ECO:0007669"/>
    <property type="project" value="InterPro"/>
</dbReference>
<dbReference type="InterPro" id="IPR013740">
    <property type="entry name" value="Redoxin"/>
</dbReference>
<dbReference type="Pfam" id="PF08534">
    <property type="entry name" value="Redoxin"/>
    <property type="match status" value="1"/>
</dbReference>
<evidence type="ECO:0000313" key="3">
    <source>
        <dbReference type="Proteomes" id="UP000662783"/>
    </source>
</evidence>
<accession>A0A974WJY7</accession>
<dbReference type="InterPro" id="IPR036249">
    <property type="entry name" value="Thioredoxin-like_sf"/>
</dbReference>
<dbReference type="PANTHER" id="PTHR42852:SF13">
    <property type="entry name" value="PROTEIN DIPZ"/>
    <property type="match status" value="1"/>
</dbReference>